<reference evidence="2" key="1">
    <citation type="submission" date="2016-11" db="EMBL/GenBank/DDBJ databases">
        <authorList>
            <person name="Varghese N."/>
            <person name="Submissions S."/>
        </authorList>
    </citation>
    <scope>NUCLEOTIDE SEQUENCE [LARGE SCALE GENOMIC DNA]</scope>
    <source>
        <strain evidence="2">DSM 3071</strain>
    </source>
</reference>
<organism evidence="1 2">
    <name type="scientific">Butyrivibrio fibrisolvens DSM 3071</name>
    <dbReference type="NCBI Taxonomy" id="1121131"/>
    <lineage>
        <taxon>Bacteria</taxon>
        <taxon>Bacillati</taxon>
        <taxon>Bacillota</taxon>
        <taxon>Clostridia</taxon>
        <taxon>Lachnospirales</taxon>
        <taxon>Lachnospiraceae</taxon>
        <taxon>Butyrivibrio</taxon>
    </lineage>
</organism>
<dbReference type="Proteomes" id="UP000184278">
    <property type="component" value="Unassembled WGS sequence"/>
</dbReference>
<accession>A0A1M6GID3</accession>
<proteinExistence type="predicted"/>
<protein>
    <submittedName>
        <fullName evidence="1">Uncharacterized protein</fullName>
    </submittedName>
</protein>
<evidence type="ECO:0000313" key="2">
    <source>
        <dbReference type="Proteomes" id="UP000184278"/>
    </source>
</evidence>
<dbReference type="GeneID" id="89508091"/>
<dbReference type="AlphaFoldDB" id="A0A1M6GID3"/>
<evidence type="ECO:0000313" key="1">
    <source>
        <dbReference type="EMBL" id="SHJ09688.1"/>
    </source>
</evidence>
<gene>
    <name evidence="1" type="ORF">SAMN02745229_04095</name>
</gene>
<dbReference type="RefSeq" id="WP_167562770.1">
    <property type="nucleotide sequence ID" value="NZ_FQXK01000066.1"/>
</dbReference>
<dbReference type="EMBL" id="FQXK01000066">
    <property type="protein sequence ID" value="SHJ09688.1"/>
    <property type="molecule type" value="Genomic_DNA"/>
</dbReference>
<dbReference type="STRING" id="1121131.SAMN02745229_04095"/>
<keyword evidence="2" id="KW-1185">Reference proteome</keyword>
<name>A0A1M6GID3_BUTFI</name>
<sequence length="53" mass="6126">MTIDKTDESGHLEALHSVIANLESAENRSNKDRWVEDTEIQKLMGLQNEEENR</sequence>